<comment type="similarity">
    <text evidence="3 10 13">Belongs to the IPP transferase family.</text>
</comment>
<dbReference type="HAMAP" id="MF_00185">
    <property type="entry name" value="IPP_trans"/>
    <property type="match status" value="1"/>
</dbReference>
<evidence type="ECO:0000256" key="12">
    <source>
        <dbReference type="RuleBase" id="RU003784"/>
    </source>
</evidence>
<evidence type="ECO:0000256" key="10">
    <source>
        <dbReference type="HAMAP-Rule" id="MF_00185"/>
    </source>
</evidence>
<reference evidence="14" key="1">
    <citation type="submission" date="2022-10" db="EMBL/GenBank/DDBJ databases">
        <title>Luteolibacter sp. GHJ8, whole genome shotgun sequencing project.</title>
        <authorList>
            <person name="Zhao G."/>
            <person name="Shen L."/>
        </authorList>
    </citation>
    <scope>NUCLEOTIDE SEQUENCE</scope>
    <source>
        <strain evidence="14">GHJ8</strain>
    </source>
</reference>
<keyword evidence="4 10" id="KW-0808">Transferase</keyword>
<feature type="site" description="Interaction with substrate tRNA" evidence="10">
    <location>
        <position position="97"/>
    </location>
</feature>
<sequence>MFFVCGPTASGKSAHALKVAAEMGGEIVNADAFQLYRGAEVLTAAPSQDDQREVAHHLYGVLEPEDPVDAMAYLRMVVPVIEEIRSRGKQPVITGGSGLYLKFLSHGPSPLPPGEPGLRAELDALPLEELVTRLRVTDPVEAARTDLKNRRYVSRALEVCILAGVPCSSLRDDWEEATSKRAEKLRGVFLQRDREDLHSRIGQRTKAMLEGGAIEEVKSLHHAAPGLEKAIGLGEIRRLLAGEINRGTCEELINAATRQYAKRQETWFKREKWLVHSHLER</sequence>
<dbReference type="Gene3D" id="1.10.20.140">
    <property type="match status" value="1"/>
</dbReference>
<feature type="binding site" evidence="10">
    <location>
        <begin position="8"/>
        <end position="13"/>
    </location>
    <ligand>
        <name>substrate</name>
    </ligand>
</feature>
<dbReference type="PANTHER" id="PTHR11088:SF60">
    <property type="entry name" value="TRNA DIMETHYLALLYLTRANSFERASE"/>
    <property type="match status" value="1"/>
</dbReference>
<dbReference type="InterPro" id="IPR039657">
    <property type="entry name" value="Dimethylallyltransferase"/>
</dbReference>
<comment type="subunit">
    <text evidence="10">Monomer.</text>
</comment>
<evidence type="ECO:0000256" key="9">
    <source>
        <dbReference type="ARBA" id="ARBA00049563"/>
    </source>
</evidence>
<evidence type="ECO:0000256" key="8">
    <source>
        <dbReference type="ARBA" id="ARBA00022842"/>
    </source>
</evidence>
<keyword evidence="6 10" id="KW-0547">Nucleotide-binding</keyword>
<keyword evidence="15" id="KW-1185">Reference proteome</keyword>
<evidence type="ECO:0000313" key="14">
    <source>
        <dbReference type="EMBL" id="MCW1914187.1"/>
    </source>
</evidence>
<comment type="function">
    <text evidence="2 10 12">Catalyzes the transfer of a dimethylallyl group onto the adenine at position 37 in tRNAs that read codons beginning with uridine, leading to the formation of N6-(dimethylallyl)adenosine (i(6)A).</text>
</comment>
<comment type="cofactor">
    <cofactor evidence="1 10">
        <name>Mg(2+)</name>
        <dbReference type="ChEBI" id="CHEBI:18420"/>
    </cofactor>
</comment>
<dbReference type="GO" id="GO:0052381">
    <property type="term" value="F:tRNA dimethylallyltransferase activity"/>
    <property type="evidence" value="ECO:0007669"/>
    <property type="project" value="UniProtKB-EC"/>
</dbReference>
<dbReference type="Proteomes" id="UP001165653">
    <property type="component" value="Unassembled WGS sequence"/>
</dbReference>
<dbReference type="SUPFAM" id="SSF52540">
    <property type="entry name" value="P-loop containing nucleoside triphosphate hydrolases"/>
    <property type="match status" value="2"/>
</dbReference>
<keyword evidence="8 10" id="KW-0460">Magnesium</keyword>
<evidence type="ECO:0000313" key="15">
    <source>
        <dbReference type="Proteomes" id="UP001165653"/>
    </source>
</evidence>
<protein>
    <recommendedName>
        <fullName evidence="10">tRNA dimethylallyltransferase</fullName>
        <ecNumber evidence="10">2.5.1.75</ecNumber>
    </recommendedName>
    <alternativeName>
        <fullName evidence="10">Dimethylallyl diphosphate:tRNA dimethylallyltransferase</fullName>
        <shortName evidence="10">DMAPP:tRNA dimethylallyltransferase</shortName>
        <shortName evidence="10">DMATase</shortName>
    </alternativeName>
    <alternativeName>
        <fullName evidence="10">Isopentenyl-diphosphate:tRNA isopentenyltransferase</fullName>
        <shortName evidence="10">IPP transferase</shortName>
        <shortName evidence="10">IPPT</shortName>
        <shortName evidence="10">IPTase</shortName>
    </alternativeName>
</protein>
<accession>A0ABT3G2W1</accession>
<evidence type="ECO:0000256" key="7">
    <source>
        <dbReference type="ARBA" id="ARBA00022840"/>
    </source>
</evidence>
<name>A0ABT3G2W1_9BACT</name>
<dbReference type="EC" id="2.5.1.75" evidence="10"/>
<dbReference type="InterPro" id="IPR018022">
    <property type="entry name" value="IPT"/>
</dbReference>
<dbReference type="NCBIfam" id="TIGR00174">
    <property type="entry name" value="miaA"/>
    <property type="match status" value="1"/>
</dbReference>
<dbReference type="Gene3D" id="3.40.50.300">
    <property type="entry name" value="P-loop containing nucleotide triphosphate hydrolases"/>
    <property type="match status" value="1"/>
</dbReference>
<proteinExistence type="inferred from homology"/>
<dbReference type="Pfam" id="PF01715">
    <property type="entry name" value="IPPT"/>
    <property type="match status" value="1"/>
</dbReference>
<dbReference type="EMBL" id="JAPDDR010000005">
    <property type="protein sequence ID" value="MCW1914187.1"/>
    <property type="molecule type" value="Genomic_DNA"/>
</dbReference>
<organism evidence="14 15">
    <name type="scientific">Luteolibacter rhizosphaerae</name>
    <dbReference type="NCBI Taxonomy" id="2989719"/>
    <lineage>
        <taxon>Bacteria</taxon>
        <taxon>Pseudomonadati</taxon>
        <taxon>Verrucomicrobiota</taxon>
        <taxon>Verrucomicrobiia</taxon>
        <taxon>Verrucomicrobiales</taxon>
        <taxon>Verrucomicrobiaceae</taxon>
        <taxon>Luteolibacter</taxon>
    </lineage>
</organism>
<dbReference type="PANTHER" id="PTHR11088">
    <property type="entry name" value="TRNA DIMETHYLALLYLTRANSFERASE"/>
    <property type="match status" value="1"/>
</dbReference>
<feature type="site" description="Interaction with substrate tRNA" evidence="10">
    <location>
        <position position="119"/>
    </location>
</feature>
<evidence type="ECO:0000256" key="1">
    <source>
        <dbReference type="ARBA" id="ARBA00001946"/>
    </source>
</evidence>
<evidence type="ECO:0000256" key="5">
    <source>
        <dbReference type="ARBA" id="ARBA00022694"/>
    </source>
</evidence>
<evidence type="ECO:0000256" key="13">
    <source>
        <dbReference type="RuleBase" id="RU003785"/>
    </source>
</evidence>
<evidence type="ECO:0000256" key="3">
    <source>
        <dbReference type="ARBA" id="ARBA00005842"/>
    </source>
</evidence>
<evidence type="ECO:0000256" key="11">
    <source>
        <dbReference type="RuleBase" id="RU003783"/>
    </source>
</evidence>
<keyword evidence="5 10" id="KW-0819">tRNA processing</keyword>
<comment type="catalytic activity">
    <reaction evidence="9 10 11">
        <text>adenosine(37) in tRNA + dimethylallyl diphosphate = N(6)-dimethylallyladenosine(37) in tRNA + diphosphate</text>
        <dbReference type="Rhea" id="RHEA:26482"/>
        <dbReference type="Rhea" id="RHEA-COMP:10162"/>
        <dbReference type="Rhea" id="RHEA-COMP:10375"/>
        <dbReference type="ChEBI" id="CHEBI:33019"/>
        <dbReference type="ChEBI" id="CHEBI:57623"/>
        <dbReference type="ChEBI" id="CHEBI:74411"/>
        <dbReference type="ChEBI" id="CHEBI:74415"/>
        <dbReference type="EC" id="2.5.1.75"/>
    </reaction>
</comment>
<evidence type="ECO:0000256" key="4">
    <source>
        <dbReference type="ARBA" id="ARBA00022679"/>
    </source>
</evidence>
<evidence type="ECO:0000256" key="2">
    <source>
        <dbReference type="ARBA" id="ARBA00003213"/>
    </source>
</evidence>
<evidence type="ECO:0000256" key="6">
    <source>
        <dbReference type="ARBA" id="ARBA00022741"/>
    </source>
</evidence>
<dbReference type="InterPro" id="IPR027417">
    <property type="entry name" value="P-loop_NTPase"/>
</dbReference>
<gene>
    <name evidence="10 14" type="primary">miaA</name>
    <name evidence="14" type="ORF">OJ996_11415</name>
</gene>
<comment type="caution">
    <text evidence="14">The sequence shown here is derived from an EMBL/GenBank/DDBJ whole genome shotgun (WGS) entry which is preliminary data.</text>
</comment>
<feature type="binding site" evidence="10">
    <location>
        <begin position="6"/>
        <end position="13"/>
    </location>
    <ligand>
        <name>ATP</name>
        <dbReference type="ChEBI" id="CHEBI:30616"/>
    </ligand>
</feature>
<dbReference type="RefSeq" id="WP_264513705.1">
    <property type="nucleotide sequence ID" value="NZ_JAPDDR010000005.1"/>
</dbReference>
<keyword evidence="7 10" id="KW-0067">ATP-binding</keyword>
<comment type="caution">
    <text evidence="10">Lacks conserved residue(s) required for the propagation of feature annotation.</text>
</comment>